<gene>
    <name evidence="1" type="ORF">DSO57_1015878</name>
</gene>
<sequence>MSASAPPISAVESPAWAPAASALAVPPPAPSVGDPLSKFLVAQQLPRFKENEYTAWLYNFEDYAEQFKLSDEDRLHEVSRFLLGKARVWHQDVQVATWADWKAQAELRFAEHEPDAIHQLGLLKMVHFKSLREFLNTFQKTANKALKQHLKTNSSSDHKTTVENFHSLVFIRAFVNALTHSYSAMVQAAKPNSLEEAIALVCDKYDIWVEQATDEPTKENSEWNPFAPVCKQNKSEEIAQEVKAHLEDLNHCFDAMFMAQEQGRQPNPPPPRTFQRDCNRLYNLRCYNCSEVGHISKDCTAPCSICKEPSHSNFICEFNPINHDHKPQGLMMAEQNYEAKCALSSSATPQPLNKKSTLEYIVDPDRPSFPFTLICKRQVRSLGPSPGCKLTPPPMKSTDREDAPSPSASPLAHSEAGKDLDHSSSPNPPHKPPSSPSPPRVYVRDSKWNPCHPNRFVSLDIEDDLENEDHYPCLPDLKKYLPFEDNPCYNIVTVESIPESPQMRVGIPTYLLRRPPWRRPLQMRQPGDTEPPARKARKKAQQLLGATIAATLAHWALQWCPGEIPLGLDQSGPLILVMGLGTAYQQTLLI</sequence>
<keyword evidence="2" id="KW-1185">Reference proteome</keyword>
<proteinExistence type="predicted"/>
<evidence type="ECO:0000313" key="2">
    <source>
        <dbReference type="Proteomes" id="UP001165960"/>
    </source>
</evidence>
<dbReference type="EMBL" id="QTSX02007163">
    <property type="protein sequence ID" value="KAJ9050279.1"/>
    <property type="molecule type" value="Genomic_DNA"/>
</dbReference>
<protein>
    <submittedName>
        <fullName evidence="1">Uncharacterized protein</fullName>
    </submittedName>
</protein>
<reference evidence="1" key="1">
    <citation type="submission" date="2022-04" db="EMBL/GenBank/DDBJ databases">
        <title>Genome of the entomopathogenic fungus Entomophthora muscae.</title>
        <authorList>
            <person name="Elya C."/>
            <person name="Lovett B.R."/>
            <person name="Lee E."/>
            <person name="Macias A.M."/>
            <person name="Hajek A.E."/>
            <person name="De Bivort B.L."/>
            <person name="Kasson M.T."/>
            <person name="De Fine Licht H.H."/>
            <person name="Stajich J.E."/>
        </authorList>
    </citation>
    <scope>NUCLEOTIDE SEQUENCE</scope>
    <source>
        <strain evidence="1">Berkeley</strain>
    </source>
</reference>
<evidence type="ECO:0000313" key="1">
    <source>
        <dbReference type="EMBL" id="KAJ9050279.1"/>
    </source>
</evidence>
<dbReference type="Proteomes" id="UP001165960">
    <property type="component" value="Unassembled WGS sequence"/>
</dbReference>
<organism evidence="1 2">
    <name type="scientific">Entomophthora muscae</name>
    <dbReference type="NCBI Taxonomy" id="34485"/>
    <lineage>
        <taxon>Eukaryota</taxon>
        <taxon>Fungi</taxon>
        <taxon>Fungi incertae sedis</taxon>
        <taxon>Zoopagomycota</taxon>
        <taxon>Entomophthoromycotina</taxon>
        <taxon>Entomophthoromycetes</taxon>
        <taxon>Entomophthorales</taxon>
        <taxon>Entomophthoraceae</taxon>
        <taxon>Entomophthora</taxon>
    </lineage>
</organism>
<accession>A0ACC2RJS5</accession>
<name>A0ACC2RJS5_9FUNG</name>
<comment type="caution">
    <text evidence="1">The sequence shown here is derived from an EMBL/GenBank/DDBJ whole genome shotgun (WGS) entry which is preliminary data.</text>
</comment>